<reference evidence="2 3" key="1">
    <citation type="submission" date="2023-12" db="EMBL/GenBank/DDBJ databases">
        <title>A high-quality genome assembly for Dillenia turbinata (Dilleniales).</title>
        <authorList>
            <person name="Chanderbali A."/>
        </authorList>
    </citation>
    <scope>NUCLEOTIDE SEQUENCE [LARGE SCALE GENOMIC DNA]</scope>
    <source>
        <strain evidence="2">LSX21</strain>
        <tissue evidence="2">Leaf</tissue>
    </source>
</reference>
<sequence length="149" mass="16816">MDLIDTKAPLSVPETIEIRRLHQLFEELDSHFLDQKVPQTFIISWEAIPPTKAATAWSSAAPNRHISLIRSSVRVKPLHPMSLSNPTAMVFNLDISSSISLHNMERSYVAKHDYERQGSRDDKSRTSEVPIKLPRKSVVVTCKPISSSK</sequence>
<feature type="compositionally biased region" description="Basic and acidic residues" evidence="1">
    <location>
        <begin position="112"/>
        <end position="126"/>
    </location>
</feature>
<dbReference type="AlphaFoldDB" id="A0AAN8Z3J7"/>
<organism evidence="2 3">
    <name type="scientific">Dillenia turbinata</name>
    <dbReference type="NCBI Taxonomy" id="194707"/>
    <lineage>
        <taxon>Eukaryota</taxon>
        <taxon>Viridiplantae</taxon>
        <taxon>Streptophyta</taxon>
        <taxon>Embryophyta</taxon>
        <taxon>Tracheophyta</taxon>
        <taxon>Spermatophyta</taxon>
        <taxon>Magnoliopsida</taxon>
        <taxon>eudicotyledons</taxon>
        <taxon>Gunneridae</taxon>
        <taxon>Pentapetalae</taxon>
        <taxon>Dilleniales</taxon>
        <taxon>Dilleniaceae</taxon>
        <taxon>Dillenia</taxon>
    </lineage>
</organism>
<evidence type="ECO:0000313" key="3">
    <source>
        <dbReference type="Proteomes" id="UP001370490"/>
    </source>
</evidence>
<name>A0AAN8Z3J7_9MAGN</name>
<keyword evidence="3" id="KW-1185">Reference proteome</keyword>
<evidence type="ECO:0000313" key="2">
    <source>
        <dbReference type="EMBL" id="KAK6919368.1"/>
    </source>
</evidence>
<dbReference type="EMBL" id="JBAMMX010000021">
    <property type="protein sequence ID" value="KAK6919368.1"/>
    <property type="molecule type" value="Genomic_DNA"/>
</dbReference>
<dbReference type="Proteomes" id="UP001370490">
    <property type="component" value="Unassembled WGS sequence"/>
</dbReference>
<evidence type="ECO:0000256" key="1">
    <source>
        <dbReference type="SAM" id="MobiDB-lite"/>
    </source>
</evidence>
<accession>A0AAN8Z3J7</accession>
<protein>
    <submittedName>
        <fullName evidence="2">Uncharacterized protein</fullName>
    </submittedName>
</protein>
<comment type="caution">
    <text evidence="2">The sequence shown here is derived from an EMBL/GenBank/DDBJ whole genome shotgun (WGS) entry which is preliminary data.</text>
</comment>
<feature type="region of interest" description="Disordered" evidence="1">
    <location>
        <begin position="112"/>
        <end position="131"/>
    </location>
</feature>
<gene>
    <name evidence="2" type="ORF">RJ641_015272</name>
</gene>
<proteinExistence type="predicted"/>